<evidence type="ECO:0000256" key="9">
    <source>
        <dbReference type="ARBA" id="ARBA00023242"/>
    </source>
</evidence>
<keyword evidence="4 10" id="KW-0963">Cytoplasm</keyword>
<dbReference type="SUPFAM" id="SSF54648">
    <property type="entry name" value="DLC"/>
    <property type="match status" value="1"/>
</dbReference>
<keyword evidence="7" id="KW-0653">Protein transport</keyword>
<dbReference type="GO" id="GO:0005868">
    <property type="term" value="C:cytoplasmic dynein complex"/>
    <property type="evidence" value="ECO:0007669"/>
    <property type="project" value="TreeGrafter"/>
</dbReference>
<dbReference type="Proteomes" id="UP000095287">
    <property type="component" value="Unplaced"/>
</dbReference>
<dbReference type="InterPro" id="IPR037177">
    <property type="entry name" value="DLC_sf"/>
</dbReference>
<evidence type="ECO:0000256" key="2">
    <source>
        <dbReference type="ARBA" id="ARBA00004245"/>
    </source>
</evidence>
<reference evidence="12" key="1">
    <citation type="submission" date="2016-11" db="UniProtKB">
        <authorList>
            <consortium name="WormBaseParasite"/>
        </authorList>
    </citation>
    <scope>IDENTIFICATION</scope>
</reference>
<dbReference type="Gene3D" id="3.30.740.10">
    <property type="entry name" value="Protein Inhibitor Of Neuronal Nitric Oxide Synthase"/>
    <property type="match status" value="1"/>
</dbReference>
<dbReference type="GO" id="GO:0045505">
    <property type="term" value="F:dynein intermediate chain binding"/>
    <property type="evidence" value="ECO:0007669"/>
    <property type="project" value="TreeGrafter"/>
</dbReference>
<keyword evidence="9" id="KW-0539">Nucleus</keyword>
<proteinExistence type="inferred from homology"/>
<keyword evidence="3" id="KW-0813">Transport</keyword>
<dbReference type="FunFam" id="3.30.740.10:FF:000005">
    <property type="entry name" value="Dynein light chain"/>
    <property type="match status" value="1"/>
</dbReference>
<sequence>MMKKASAAPPHKEEPKSAKAKVNLAHLKFNTNVKVVVHAAEVPEEMIHNAVLLADEAMRQNMNDGDFAMHIKKRFDSSHKPTWHCIVGRRFSSLVTHEEGSFLHFYMGKLAIILFKCKD</sequence>
<dbReference type="InterPro" id="IPR001372">
    <property type="entry name" value="Dynein_light_chain_typ-1/2"/>
</dbReference>
<evidence type="ECO:0000256" key="7">
    <source>
        <dbReference type="ARBA" id="ARBA00022927"/>
    </source>
</evidence>
<evidence type="ECO:0000256" key="8">
    <source>
        <dbReference type="ARBA" id="ARBA00023212"/>
    </source>
</evidence>
<organism evidence="11 12">
    <name type="scientific">Steinernema glaseri</name>
    <dbReference type="NCBI Taxonomy" id="37863"/>
    <lineage>
        <taxon>Eukaryota</taxon>
        <taxon>Metazoa</taxon>
        <taxon>Ecdysozoa</taxon>
        <taxon>Nematoda</taxon>
        <taxon>Chromadorea</taxon>
        <taxon>Rhabditida</taxon>
        <taxon>Tylenchina</taxon>
        <taxon>Panagrolaimomorpha</taxon>
        <taxon>Strongyloidoidea</taxon>
        <taxon>Steinernematidae</taxon>
        <taxon>Steinernema</taxon>
    </lineage>
</organism>
<evidence type="ECO:0000256" key="6">
    <source>
        <dbReference type="ARBA" id="ARBA00022816"/>
    </source>
</evidence>
<evidence type="ECO:0000313" key="12">
    <source>
        <dbReference type="WBParaSite" id="L893_g21462.t1"/>
    </source>
</evidence>
<evidence type="ECO:0000256" key="10">
    <source>
        <dbReference type="RuleBase" id="RU365010"/>
    </source>
</evidence>
<comment type="subcellular location">
    <subcellularLocation>
        <location evidence="2 10">Cytoplasm</location>
        <location evidence="2 10">Cytoskeleton</location>
    </subcellularLocation>
    <subcellularLocation>
        <location evidence="1">Nucleus</location>
    </subcellularLocation>
</comment>
<dbReference type="Pfam" id="PF01221">
    <property type="entry name" value="Dynein_light"/>
    <property type="match status" value="1"/>
</dbReference>
<dbReference type="WBParaSite" id="L893_g21462.t1">
    <property type="protein sequence ID" value="L893_g21462.t1"/>
    <property type="gene ID" value="L893_g21462"/>
</dbReference>
<keyword evidence="10" id="KW-0505">Motor protein</keyword>
<dbReference type="GO" id="GO:0005874">
    <property type="term" value="C:microtubule"/>
    <property type="evidence" value="ECO:0007669"/>
    <property type="project" value="UniProtKB-KW"/>
</dbReference>
<accession>A0A1I7Z076</accession>
<name>A0A1I7Z076_9BILA</name>
<comment type="similarity">
    <text evidence="10">Belongs to the dynein light chain family.</text>
</comment>
<dbReference type="PANTHER" id="PTHR11886">
    <property type="entry name" value="DYNEIN LIGHT CHAIN"/>
    <property type="match status" value="1"/>
</dbReference>
<keyword evidence="6" id="KW-0509">mRNA transport</keyword>
<evidence type="ECO:0000256" key="4">
    <source>
        <dbReference type="ARBA" id="ARBA00022490"/>
    </source>
</evidence>
<evidence type="ECO:0000256" key="1">
    <source>
        <dbReference type="ARBA" id="ARBA00004123"/>
    </source>
</evidence>
<keyword evidence="8 10" id="KW-0206">Cytoskeleton</keyword>
<keyword evidence="5 10" id="KW-0493">Microtubule</keyword>
<dbReference type="AlphaFoldDB" id="A0A1I7Z076"/>
<evidence type="ECO:0000313" key="11">
    <source>
        <dbReference type="Proteomes" id="UP000095287"/>
    </source>
</evidence>
<keyword evidence="10" id="KW-0243">Dynein</keyword>
<protein>
    <recommendedName>
        <fullName evidence="10">Dynein light chain</fullName>
    </recommendedName>
</protein>
<dbReference type="GO" id="GO:0015031">
    <property type="term" value="P:protein transport"/>
    <property type="evidence" value="ECO:0007669"/>
    <property type="project" value="UniProtKB-KW"/>
</dbReference>
<dbReference type="PANTHER" id="PTHR11886:SF35">
    <property type="entry name" value="DYNEIN LIGHT CHAIN"/>
    <property type="match status" value="1"/>
</dbReference>
<dbReference type="GO" id="GO:0051028">
    <property type="term" value="P:mRNA transport"/>
    <property type="evidence" value="ECO:0007669"/>
    <property type="project" value="UniProtKB-KW"/>
</dbReference>
<keyword evidence="11" id="KW-1185">Reference proteome</keyword>
<evidence type="ECO:0000256" key="5">
    <source>
        <dbReference type="ARBA" id="ARBA00022701"/>
    </source>
</evidence>
<dbReference type="GO" id="GO:0007017">
    <property type="term" value="P:microtubule-based process"/>
    <property type="evidence" value="ECO:0007669"/>
    <property type="project" value="InterPro"/>
</dbReference>
<dbReference type="GO" id="GO:0005634">
    <property type="term" value="C:nucleus"/>
    <property type="evidence" value="ECO:0007669"/>
    <property type="project" value="UniProtKB-SubCell"/>
</dbReference>
<evidence type="ECO:0000256" key="3">
    <source>
        <dbReference type="ARBA" id="ARBA00022448"/>
    </source>
</evidence>
<dbReference type="SMART" id="SM01375">
    <property type="entry name" value="Dynein_light"/>
    <property type="match status" value="1"/>
</dbReference>